<name>A0A9P7ZWX0_MORAP</name>
<accession>A0A9P7ZWX0</accession>
<feature type="compositionally biased region" description="Basic and acidic residues" evidence="1">
    <location>
        <begin position="1122"/>
        <end position="1133"/>
    </location>
</feature>
<reference evidence="2" key="1">
    <citation type="submission" date="2021-07" db="EMBL/GenBank/DDBJ databases">
        <title>Draft genome of Mortierella alpina, strain LL118, isolated from an aspen leaf litter sample.</title>
        <authorList>
            <person name="Yang S."/>
            <person name="Vinatzer B.A."/>
        </authorList>
    </citation>
    <scope>NUCLEOTIDE SEQUENCE</scope>
    <source>
        <strain evidence="2">LL118</strain>
    </source>
</reference>
<feature type="region of interest" description="Disordered" evidence="1">
    <location>
        <begin position="625"/>
        <end position="665"/>
    </location>
</feature>
<feature type="compositionally biased region" description="Low complexity" evidence="1">
    <location>
        <begin position="1085"/>
        <end position="1100"/>
    </location>
</feature>
<feature type="compositionally biased region" description="Low complexity" evidence="1">
    <location>
        <begin position="1061"/>
        <end position="1071"/>
    </location>
</feature>
<proteinExistence type="predicted"/>
<gene>
    <name evidence="2" type="ORF">KVV02_003066</name>
</gene>
<feature type="compositionally biased region" description="Low complexity" evidence="1">
    <location>
        <begin position="649"/>
        <end position="663"/>
    </location>
</feature>
<feature type="compositionally biased region" description="Low complexity" evidence="1">
    <location>
        <begin position="1169"/>
        <end position="1179"/>
    </location>
</feature>
<feature type="compositionally biased region" description="Polar residues" evidence="1">
    <location>
        <begin position="625"/>
        <end position="634"/>
    </location>
</feature>
<feature type="region of interest" description="Disordered" evidence="1">
    <location>
        <begin position="679"/>
        <end position="712"/>
    </location>
</feature>
<feature type="region of interest" description="Disordered" evidence="1">
    <location>
        <begin position="445"/>
        <end position="542"/>
    </location>
</feature>
<feature type="compositionally biased region" description="Low complexity" evidence="1">
    <location>
        <begin position="512"/>
        <end position="522"/>
    </location>
</feature>
<sequence length="1254" mass="132765">MAHHSHATDSNVLRQLIDQIDGELSSFNAVPGQGSDQSLGSFAASQGSLTASQQGESLSGSESYFGNVGLKQQKRTLPPSATSAIFGSTFERQLQKQPGATSLIMSSSYFMGPRAPQYIPSPLASPVSPDSAMAEAFGQDAASVLGVEAQLKPSASHGSLSAAAADLMRDQQAEGQVAEMQIDDRSIGDMNNRQDQEVPGDQDFCDDIKVDVTELYENFGQRKPVELQQDSMDEDHDDYKIEITAATQSSGTTILEPLKLPELSFSSNDLTSLLASGSEAIQAGEHEHGENGPTLGMEPGGPLCDRAQSVQFREQVNSDKRKHLSLVTSGEGLAAAASRAQMERAQGEQLAATRSVLDLPTWDLAPLSPPVEVKETGNASVVSIQTPTAFASPRRGSLGQRVQDLAHAEQIVPTNGIMSPSSATVMTPTTPLTTKEARILAGREALLRMSPSRQRVQRGVSAASTTSSATLLNGGSSDSPSPLDPARDGDDGGDSTTSMSQVERARRASLKSQQSQRTRSSGGSSGIFGAVPERGHLTDVPPERLVFPDQSLRPIPLKAYRVRKMTLQERNRAYAQACEEFTRARTGLDVWALRCMMQDRPALMKDPPAIVRAVSARQVNGSVYSQTDTLSKASKGSGGRMTPTTSHLSNSPTTSSTISSSHGIGIGARIKNAGKRLSMDISGGTIGGGHQQSSIQEHVQQQPGTVSGGTGSLFYKQKSTRSAVELGSWSSGRARGFSNSSHANATTTNFNAETPPPPHMSGGNNRGSIAGQGAMANAPRGGMYGAPSGAASGMHSHNKRNSIALGNSSPLSNSVRSRTMSDVQAGSRMSMSGRDAVAIRINSSGSMGTHDSQAGGRGGTISPAGPTFSSSYTGESTTASLTATTSAFMERPIRRSLSTHYSRRPASVMVVPNEVNQANSNASLGSSSLSFGSVASLSSSGMEESSLRGAAGADLRSSSTSSSLIAGLRQQQIQQERSLQQETAGVTTPQQGFVYNFDGKPIPYADETTSKDEVYSPLTSPIMIPVGGFPAPKTGANAHGGWGSPVSAGGLARPLTYAGPSSSTLSSNTSLVMSPSSANREHTQQFHAQLHQLQQQQQQQSIQNGHGSPVMDRGGGVVSQEPMKDKEPTEKLKRYSASSFSSLGSFARNHKRDSLRRLSKKDRKKDGQEQQQQQQQQQQPLQVNPDQRYSVSSSSLAQSPAHSLDHLTEQSLDKLSDVLPHVDRDRLSIYLQRAYGDEMVAIGLAMSDFRSGQL</sequence>
<feature type="compositionally biased region" description="Low complexity" evidence="1">
    <location>
        <begin position="1136"/>
        <end position="1147"/>
    </location>
</feature>
<evidence type="ECO:0000313" key="2">
    <source>
        <dbReference type="EMBL" id="KAG9319938.1"/>
    </source>
</evidence>
<evidence type="ECO:0000256" key="1">
    <source>
        <dbReference type="SAM" id="MobiDB-lite"/>
    </source>
</evidence>
<feature type="compositionally biased region" description="Basic residues" evidence="1">
    <location>
        <begin position="1148"/>
        <end position="1163"/>
    </location>
</feature>
<feature type="region of interest" description="Disordered" evidence="1">
    <location>
        <begin position="844"/>
        <end position="875"/>
    </location>
</feature>
<feature type="compositionally biased region" description="Polar residues" evidence="1">
    <location>
        <begin position="804"/>
        <end position="816"/>
    </location>
</feature>
<dbReference type="AlphaFoldDB" id="A0A9P7ZWX0"/>
<protein>
    <submittedName>
        <fullName evidence="2">Uncharacterized protein</fullName>
    </submittedName>
</protein>
<feature type="region of interest" description="Disordered" evidence="1">
    <location>
        <begin position="1058"/>
        <end position="1204"/>
    </location>
</feature>
<feature type="compositionally biased region" description="Low complexity" evidence="1">
    <location>
        <begin position="738"/>
        <end position="753"/>
    </location>
</feature>
<comment type="caution">
    <text evidence="2">The sequence shown here is derived from an EMBL/GenBank/DDBJ whole genome shotgun (WGS) entry which is preliminary data.</text>
</comment>
<feature type="region of interest" description="Disordered" evidence="1">
    <location>
        <begin position="789"/>
        <end position="816"/>
    </location>
</feature>
<feature type="compositionally biased region" description="Polar residues" evidence="1">
    <location>
        <begin position="1180"/>
        <end position="1189"/>
    </location>
</feature>
<feature type="compositionally biased region" description="Low complexity" evidence="1">
    <location>
        <begin position="461"/>
        <end position="481"/>
    </location>
</feature>
<feature type="compositionally biased region" description="Low complexity" evidence="1">
    <location>
        <begin position="691"/>
        <end position="702"/>
    </location>
</feature>
<dbReference type="EMBL" id="JAIFTL010000351">
    <property type="protein sequence ID" value="KAG9319938.1"/>
    <property type="molecule type" value="Genomic_DNA"/>
</dbReference>
<feature type="region of interest" description="Disordered" evidence="1">
    <location>
        <begin position="735"/>
        <end position="761"/>
    </location>
</feature>
<dbReference type="Proteomes" id="UP000717515">
    <property type="component" value="Unassembled WGS sequence"/>
</dbReference>
<evidence type="ECO:0000313" key="3">
    <source>
        <dbReference type="Proteomes" id="UP000717515"/>
    </source>
</evidence>
<feature type="compositionally biased region" description="Low complexity" evidence="1">
    <location>
        <begin position="1190"/>
        <end position="1202"/>
    </location>
</feature>
<organism evidence="2 3">
    <name type="scientific">Mortierella alpina</name>
    <name type="common">Oleaginous fungus</name>
    <name type="synonym">Mortierella renispora</name>
    <dbReference type="NCBI Taxonomy" id="64518"/>
    <lineage>
        <taxon>Eukaryota</taxon>
        <taxon>Fungi</taxon>
        <taxon>Fungi incertae sedis</taxon>
        <taxon>Mucoromycota</taxon>
        <taxon>Mortierellomycotina</taxon>
        <taxon>Mortierellomycetes</taxon>
        <taxon>Mortierellales</taxon>
        <taxon>Mortierellaceae</taxon>
        <taxon>Mortierella</taxon>
    </lineage>
</organism>